<dbReference type="GO" id="GO:0030983">
    <property type="term" value="F:mismatched DNA binding"/>
    <property type="evidence" value="ECO:0007669"/>
    <property type="project" value="InterPro"/>
</dbReference>
<dbReference type="GO" id="GO:0140664">
    <property type="term" value="F:ATP-dependent DNA damage sensor activity"/>
    <property type="evidence" value="ECO:0007669"/>
    <property type="project" value="InterPro"/>
</dbReference>
<dbReference type="GO" id="GO:0005524">
    <property type="term" value="F:ATP binding"/>
    <property type="evidence" value="ECO:0007669"/>
    <property type="project" value="InterPro"/>
</dbReference>
<dbReference type="InterPro" id="IPR014721">
    <property type="entry name" value="Ribsml_uS5_D2-typ_fold_subgr"/>
</dbReference>
<protein>
    <recommendedName>
        <fullName evidence="2">DNA mismatch repair protein MutL</fullName>
    </recommendedName>
</protein>
<dbReference type="SMART" id="SM01340">
    <property type="entry name" value="DNA_mis_repair"/>
    <property type="match status" value="1"/>
</dbReference>
<dbReference type="PANTHER" id="PTHR10073">
    <property type="entry name" value="DNA MISMATCH REPAIR PROTEIN MLH, PMS, MUTL"/>
    <property type="match status" value="1"/>
</dbReference>
<dbReference type="InterPro" id="IPR036890">
    <property type="entry name" value="HATPase_C_sf"/>
</dbReference>
<dbReference type="PANTHER" id="PTHR10073:SF12">
    <property type="entry name" value="DNA MISMATCH REPAIR PROTEIN MLH1"/>
    <property type="match status" value="1"/>
</dbReference>
<dbReference type="GO" id="GO:0016887">
    <property type="term" value="F:ATP hydrolysis activity"/>
    <property type="evidence" value="ECO:0007669"/>
    <property type="project" value="InterPro"/>
</dbReference>
<proteinExistence type="inferred from homology"/>
<comment type="caution">
    <text evidence="6">The sequence shown here is derived from an EMBL/GenBank/DDBJ whole genome shotgun (WGS) entry which is preliminary data.</text>
</comment>
<dbReference type="EMBL" id="DSFP01000024">
    <property type="protein sequence ID" value="HEW45405.1"/>
    <property type="molecule type" value="Genomic_DNA"/>
</dbReference>
<comment type="similarity">
    <text evidence="1">Belongs to the DNA mismatch repair MutL/HexB family.</text>
</comment>
<evidence type="ECO:0000313" key="6">
    <source>
        <dbReference type="EMBL" id="HEW45405.1"/>
    </source>
</evidence>
<dbReference type="CDD" id="cd00782">
    <property type="entry name" value="MutL_Trans"/>
    <property type="match status" value="1"/>
</dbReference>
<accession>A0A7C2ZJK7</accession>
<dbReference type="Gene3D" id="3.30.565.10">
    <property type="entry name" value="Histidine kinase-like ATPase, C-terminal domain"/>
    <property type="match status" value="1"/>
</dbReference>
<dbReference type="Gene3D" id="3.30.230.10">
    <property type="match status" value="1"/>
</dbReference>
<gene>
    <name evidence="6" type="ORF">ENO47_01855</name>
</gene>
<reference evidence="6" key="1">
    <citation type="journal article" date="2020" name="mSystems">
        <title>Genome- and Community-Level Interaction Insights into Carbon Utilization and Element Cycling Functions of Hydrothermarchaeota in Hydrothermal Sediment.</title>
        <authorList>
            <person name="Zhou Z."/>
            <person name="Liu Y."/>
            <person name="Xu W."/>
            <person name="Pan J."/>
            <person name="Luo Z.H."/>
            <person name="Li M."/>
        </authorList>
    </citation>
    <scope>NUCLEOTIDE SEQUENCE [LARGE SCALE GENOMIC DNA]</scope>
    <source>
        <strain evidence="6">SpSt-132</strain>
    </source>
</reference>
<sequence>MRINVLPEEIKNQIISGEIIEGPAECVKELMENSLDAKATKVDVEIVKGGKRFIGVRDNGIGIPSEDIKKAILSGATSKIRSLEDLQSINTYGYRGEALHAISLVSRFTLRSRFYQEGVGREIRVEGGKVVAEREVGMPVGTHAEVYDIFYNLPLRRVFLKKEDVERKRIYSIFKALALANPSVAFRLEAEGKEVFNFKAVDHIKDRVEDIFEERFEHLMGEEGPFKVDLFLSDRARGLFLFINNRPVNNKSLMEYIKRSTGRWRACVCYIQTPPYLLDVNIHPKKTEVKILREGRLKELIGRTLPNKNWTGISLKQSTKGYALEPEFIGIIDNTLIVVKYGDYIYFFDQHLLAERYNYEVRGLTAQEACKASIRAGDKIDEKTAKYLIENWLKFENKEVCPHGRPLYHRIYIGDLYKKLGREY</sequence>
<dbReference type="Pfam" id="PF01119">
    <property type="entry name" value="DNA_mis_repair"/>
    <property type="match status" value="1"/>
</dbReference>
<dbReference type="AlphaFoldDB" id="A0A7C2ZJK7"/>
<dbReference type="NCBIfam" id="TIGR00585">
    <property type="entry name" value="mutl"/>
    <property type="match status" value="1"/>
</dbReference>
<dbReference type="InterPro" id="IPR013507">
    <property type="entry name" value="DNA_mismatch_S5_2-like"/>
</dbReference>
<dbReference type="InterPro" id="IPR038973">
    <property type="entry name" value="MutL/Mlh/Pms-like"/>
</dbReference>
<dbReference type="SUPFAM" id="SSF54211">
    <property type="entry name" value="Ribosomal protein S5 domain 2-like"/>
    <property type="match status" value="1"/>
</dbReference>
<keyword evidence="4" id="KW-0234">DNA repair</keyword>
<organism evidence="6">
    <name type="scientific">Hydrogenobacter sp</name>
    <dbReference type="NCBI Taxonomy" id="2152829"/>
    <lineage>
        <taxon>Bacteria</taxon>
        <taxon>Pseudomonadati</taxon>
        <taxon>Aquificota</taxon>
        <taxon>Aquificia</taxon>
        <taxon>Aquificales</taxon>
        <taxon>Aquificaceae</taxon>
        <taxon>Hydrogenobacter</taxon>
    </lineage>
</organism>
<dbReference type="CDD" id="cd16926">
    <property type="entry name" value="HATPase_MutL-MLH-PMS-like"/>
    <property type="match status" value="1"/>
</dbReference>
<name>A0A7C2ZJK7_9AQUI</name>
<evidence type="ECO:0000256" key="2">
    <source>
        <dbReference type="ARBA" id="ARBA00021975"/>
    </source>
</evidence>
<evidence type="ECO:0000259" key="5">
    <source>
        <dbReference type="SMART" id="SM01340"/>
    </source>
</evidence>
<keyword evidence="3" id="KW-0227">DNA damage</keyword>
<dbReference type="InterPro" id="IPR020568">
    <property type="entry name" value="Ribosomal_Su5_D2-typ_SF"/>
</dbReference>
<evidence type="ECO:0000256" key="4">
    <source>
        <dbReference type="ARBA" id="ARBA00023204"/>
    </source>
</evidence>
<dbReference type="GO" id="GO:0032300">
    <property type="term" value="C:mismatch repair complex"/>
    <property type="evidence" value="ECO:0007669"/>
    <property type="project" value="InterPro"/>
</dbReference>
<dbReference type="InterPro" id="IPR002099">
    <property type="entry name" value="MutL/Mlh/PMS"/>
</dbReference>
<dbReference type="SUPFAM" id="SSF118116">
    <property type="entry name" value="DNA mismatch repair protein MutL"/>
    <property type="match status" value="1"/>
</dbReference>
<dbReference type="FunFam" id="3.30.565.10:FF:000003">
    <property type="entry name" value="DNA mismatch repair endonuclease MutL"/>
    <property type="match status" value="1"/>
</dbReference>
<dbReference type="Pfam" id="PF13589">
    <property type="entry name" value="HATPase_c_3"/>
    <property type="match status" value="1"/>
</dbReference>
<evidence type="ECO:0000256" key="3">
    <source>
        <dbReference type="ARBA" id="ARBA00022763"/>
    </source>
</evidence>
<dbReference type="SUPFAM" id="SSF55874">
    <property type="entry name" value="ATPase domain of HSP90 chaperone/DNA topoisomerase II/histidine kinase"/>
    <property type="match status" value="1"/>
</dbReference>
<feature type="domain" description="DNA mismatch repair protein S5" evidence="5">
    <location>
        <begin position="204"/>
        <end position="306"/>
    </location>
</feature>
<dbReference type="InterPro" id="IPR042120">
    <property type="entry name" value="MutL_C_dimsub"/>
</dbReference>
<evidence type="ECO:0000256" key="1">
    <source>
        <dbReference type="ARBA" id="ARBA00006082"/>
    </source>
</evidence>
<dbReference type="Gene3D" id="3.30.1540.20">
    <property type="entry name" value="MutL, C-terminal domain, dimerisation subdomain"/>
    <property type="match status" value="1"/>
</dbReference>
<dbReference type="GO" id="GO:0006298">
    <property type="term" value="P:mismatch repair"/>
    <property type="evidence" value="ECO:0007669"/>
    <property type="project" value="InterPro"/>
</dbReference>
<dbReference type="InterPro" id="IPR037198">
    <property type="entry name" value="MutL_C_sf"/>
</dbReference>